<dbReference type="AlphaFoldDB" id="A2FFY6"/>
<reference evidence="3" key="2">
    <citation type="journal article" date="2007" name="Science">
        <title>Draft genome sequence of the sexually transmitted pathogen Trichomonas vaginalis.</title>
        <authorList>
            <person name="Carlton J.M."/>
            <person name="Hirt R.P."/>
            <person name="Silva J.C."/>
            <person name="Delcher A.L."/>
            <person name="Schatz M."/>
            <person name="Zhao Q."/>
            <person name="Wortman J.R."/>
            <person name="Bidwell S.L."/>
            <person name="Alsmark U.C.M."/>
            <person name="Besteiro S."/>
            <person name="Sicheritz-Ponten T."/>
            <person name="Noel C.J."/>
            <person name="Dacks J.B."/>
            <person name="Foster P.G."/>
            <person name="Simillion C."/>
            <person name="Van de Peer Y."/>
            <person name="Miranda-Saavedra D."/>
            <person name="Barton G.J."/>
            <person name="Westrop G.D."/>
            <person name="Mueller S."/>
            <person name="Dessi D."/>
            <person name="Fiori P.L."/>
            <person name="Ren Q."/>
            <person name="Paulsen I."/>
            <person name="Zhang H."/>
            <person name="Bastida-Corcuera F.D."/>
            <person name="Simoes-Barbosa A."/>
            <person name="Brown M.T."/>
            <person name="Hayes R.D."/>
            <person name="Mukherjee M."/>
            <person name="Okumura C.Y."/>
            <person name="Schneider R."/>
            <person name="Smith A.J."/>
            <person name="Vanacova S."/>
            <person name="Villalvazo M."/>
            <person name="Haas B.J."/>
            <person name="Pertea M."/>
            <person name="Feldblyum T.V."/>
            <person name="Utterback T.R."/>
            <person name="Shu C.L."/>
            <person name="Osoegawa K."/>
            <person name="de Jong P.J."/>
            <person name="Hrdy I."/>
            <person name="Horvathova L."/>
            <person name="Zubacova Z."/>
            <person name="Dolezal P."/>
            <person name="Malik S.B."/>
            <person name="Logsdon J.M. Jr."/>
            <person name="Henze K."/>
            <person name="Gupta A."/>
            <person name="Wang C.C."/>
            <person name="Dunne R.L."/>
            <person name="Upcroft J.A."/>
            <person name="Upcroft P."/>
            <person name="White O."/>
            <person name="Salzberg S.L."/>
            <person name="Tang P."/>
            <person name="Chiu C.-H."/>
            <person name="Lee Y.-S."/>
            <person name="Embley T.M."/>
            <person name="Coombs G.H."/>
            <person name="Mottram J.C."/>
            <person name="Tachezy J."/>
            <person name="Fraser-Liggett C.M."/>
            <person name="Johnson P.J."/>
        </authorList>
    </citation>
    <scope>NUCLEOTIDE SEQUENCE [LARGE SCALE GENOMIC DNA]</scope>
    <source>
        <strain evidence="3">G3</strain>
    </source>
</reference>
<dbReference type="Pfam" id="PF00149">
    <property type="entry name" value="Metallophos"/>
    <property type="match status" value="1"/>
</dbReference>
<evidence type="ECO:0000313" key="3">
    <source>
        <dbReference type="EMBL" id="EAX96196.1"/>
    </source>
</evidence>
<feature type="transmembrane region" description="Helical" evidence="1">
    <location>
        <begin position="515"/>
        <end position="536"/>
    </location>
</feature>
<dbReference type="PANTHER" id="PTHR14795:SF0">
    <property type="entry name" value="TRANSMEMBRANE PROTEIN 62"/>
    <property type="match status" value="1"/>
</dbReference>
<feature type="domain" description="Calcineurin-like phosphoesterase" evidence="2">
    <location>
        <begin position="56"/>
        <end position="263"/>
    </location>
</feature>
<dbReference type="VEuPathDB" id="TrichDB:TVAGG3_0657880"/>
<dbReference type="RefSeq" id="XP_001309126.1">
    <property type="nucleotide sequence ID" value="XM_001309125.1"/>
</dbReference>
<dbReference type="KEGG" id="tva:4753964"/>
<dbReference type="CDD" id="cd07401">
    <property type="entry name" value="MPP_TMEM62_N"/>
    <property type="match status" value="1"/>
</dbReference>
<dbReference type="STRING" id="5722.A2FFY6"/>
<feature type="transmembrane region" description="Helical" evidence="1">
    <location>
        <begin position="542"/>
        <end position="559"/>
    </location>
</feature>
<protein>
    <recommendedName>
        <fullName evidence="2">Calcineurin-like phosphoesterase domain-containing protein</fullName>
    </recommendedName>
</protein>
<sequence>MFHHLSRWISFYGIFLVLFGYCLKIYYTFPVYHIPKVSIKNFSRKFDQRIKPIITGHISDSHISTNHPKTIIRLNKSLNLFERIIKPLIVILSGDLADNYSHGKPPCYSFPHEKYWKLYNETVHHSKINPNRLFEIYGNHDLFGIVNWDIEKVYASLYTRTNNSNFHAFTITKDNVRIIGFMPVDFPSGHGPQQFIASMKKEYLDDLENKLKKPTNATYTIVVTHYTHELIYPISAKSSSGLDFENLLSKYNIFCLMNGHTHPQNIEAVHYGNFMELTAMSLKRNDTFALLSIDNDRLNYESFNLNADISDDFENYSIITSPTPQELNAYNFNDMQFPIRIVSFSSDKNKNFTVKGDFSSRLMFQEYLEENVSLYSLMATFEPGIRKIEIVGDLNKSMTFAVNCNSGPFVEKHTYLFNPKLGPISYQIFTVFFLIVVLSMKFLKSRKIEKISMFIFDFNTKMENLDFITLFMAGPLIFGKCLSYLSCKIKLFLFIITVWPLFLPLMFYETDGKFYALWTFGYTVGFSFVFDTFSILCSAMYVIFYLSSIFFSIFVLLSMKKNGFSIFYLVDMMLISILMKIGSNFVFKYIAEIGWKYFWYFSFPYFIFPIFEIILLLSTLREKVKSE</sequence>
<dbReference type="OrthoDB" id="27234at2759"/>
<feature type="transmembrane region" description="Helical" evidence="1">
    <location>
        <begin position="491"/>
        <end position="508"/>
    </location>
</feature>
<dbReference type="PANTHER" id="PTHR14795">
    <property type="entry name" value="HELICASE RELATED"/>
    <property type="match status" value="1"/>
</dbReference>
<dbReference type="EMBL" id="DS113770">
    <property type="protein sequence ID" value="EAX96196.1"/>
    <property type="molecule type" value="Genomic_DNA"/>
</dbReference>
<evidence type="ECO:0000313" key="4">
    <source>
        <dbReference type="Proteomes" id="UP000001542"/>
    </source>
</evidence>
<organism evidence="3 4">
    <name type="scientific">Trichomonas vaginalis (strain ATCC PRA-98 / G3)</name>
    <dbReference type="NCBI Taxonomy" id="412133"/>
    <lineage>
        <taxon>Eukaryota</taxon>
        <taxon>Metamonada</taxon>
        <taxon>Parabasalia</taxon>
        <taxon>Trichomonadida</taxon>
        <taxon>Trichomonadidae</taxon>
        <taxon>Trichomonas</taxon>
    </lineage>
</organism>
<dbReference type="OMA" id="FMELTAM"/>
<dbReference type="InterPro" id="IPR029052">
    <property type="entry name" value="Metallo-depent_PP-like"/>
</dbReference>
<dbReference type="SUPFAM" id="SSF56300">
    <property type="entry name" value="Metallo-dependent phosphatases"/>
    <property type="match status" value="1"/>
</dbReference>
<feature type="transmembrane region" description="Helical" evidence="1">
    <location>
        <begin position="9"/>
        <end position="29"/>
    </location>
</feature>
<accession>A2FFY6</accession>
<dbReference type="VEuPathDB" id="TrichDB:TVAG_000250"/>
<feature type="transmembrane region" description="Helical" evidence="1">
    <location>
        <begin position="464"/>
        <end position="485"/>
    </location>
</feature>
<feature type="transmembrane region" description="Helical" evidence="1">
    <location>
        <begin position="424"/>
        <end position="443"/>
    </location>
</feature>
<keyword evidence="1" id="KW-1133">Transmembrane helix</keyword>
<proteinExistence type="predicted"/>
<keyword evidence="4" id="KW-1185">Reference proteome</keyword>
<dbReference type="InterPro" id="IPR041871">
    <property type="entry name" value="MPP_TMEM62"/>
</dbReference>
<dbReference type="Proteomes" id="UP000001542">
    <property type="component" value="Unassembled WGS sequence"/>
</dbReference>
<dbReference type="InterPro" id="IPR004843">
    <property type="entry name" value="Calcineurin-like_PHP"/>
</dbReference>
<reference evidence="3" key="1">
    <citation type="submission" date="2006-10" db="EMBL/GenBank/DDBJ databases">
        <authorList>
            <person name="Amadeo P."/>
            <person name="Zhao Q."/>
            <person name="Wortman J."/>
            <person name="Fraser-Liggett C."/>
            <person name="Carlton J."/>
        </authorList>
    </citation>
    <scope>NUCLEOTIDE SEQUENCE</scope>
    <source>
        <strain evidence="3">G3</strain>
    </source>
</reference>
<feature type="transmembrane region" description="Helical" evidence="1">
    <location>
        <begin position="597"/>
        <end position="617"/>
    </location>
</feature>
<keyword evidence="1" id="KW-0812">Transmembrane</keyword>
<keyword evidence="1" id="KW-0472">Membrane</keyword>
<name>A2FFY6_TRIV3</name>
<evidence type="ECO:0000256" key="1">
    <source>
        <dbReference type="SAM" id="Phobius"/>
    </source>
</evidence>
<dbReference type="GO" id="GO:0016787">
    <property type="term" value="F:hydrolase activity"/>
    <property type="evidence" value="ECO:0007669"/>
    <property type="project" value="InterPro"/>
</dbReference>
<gene>
    <name evidence="3" type="ORF">TVAG_000250</name>
</gene>
<dbReference type="Gene3D" id="3.60.21.10">
    <property type="match status" value="1"/>
</dbReference>
<evidence type="ECO:0000259" key="2">
    <source>
        <dbReference type="Pfam" id="PF00149"/>
    </source>
</evidence>
<feature type="transmembrane region" description="Helical" evidence="1">
    <location>
        <begin position="566"/>
        <end position="591"/>
    </location>
</feature>
<dbReference type="InParanoid" id="A2FFY6"/>